<evidence type="ECO:0000313" key="3">
    <source>
        <dbReference type="Proteomes" id="UP000293347"/>
    </source>
</evidence>
<dbReference type="InterPro" id="IPR000421">
    <property type="entry name" value="FA58C"/>
</dbReference>
<proteinExistence type="predicted"/>
<dbReference type="Pfam" id="PF00754">
    <property type="entry name" value="F5_F8_type_C"/>
    <property type="match status" value="1"/>
</dbReference>
<evidence type="ECO:0000259" key="1">
    <source>
        <dbReference type="Pfam" id="PF00754"/>
    </source>
</evidence>
<feature type="domain" description="F5/8 type C" evidence="1">
    <location>
        <begin position="243"/>
        <end position="359"/>
    </location>
</feature>
<dbReference type="RefSeq" id="WP_131597131.1">
    <property type="nucleotide sequence ID" value="NZ_SJSL01000005.1"/>
</dbReference>
<evidence type="ECO:0000313" key="2">
    <source>
        <dbReference type="EMBL" id="TCC99795.1"/>
    </source>
</evidence>
<dbReference type="Pfam" id="PF16389">
    <property type="entry name" value="DUF4998"/>
    <property type="match status" value="1"/>
</dbReference>
<dbReference type="OrthoDB" id="1043438at2"/>
<organism evidence="2 3">
    <name type="scientific">Pedobacter psychroterrae</name>
    <dbReference type="NCBI Taxonomy" id="2530453"/>
    <lineage>
        <taxon>Bacteria</taxon>
        <taxon>Pseudomonadati</taxon>
        <taxon>Bacteroidota</taxon>
        <taxon>Sphingobacteriia</taxon>
        <taxon>Sphingobacteriales</taxon>
        <taxon>Sphingobacteriaceae</taxon>
        <taxon>Pedobacter</taxon>
    </lineage>
</organism>
<keyword evidence="3" id="KW-1185">Reference proteome</keyword>
<dbReference type="EMBL" id="SJSL01000005">
    <property type="protein sequence ID" value="TCC99795.1"/>
    <property type="molecule type" value="Genomic_DNA"/>
</dbReference>
<accession>A0A4R0NH62</accession>
<comment type="caution">
    <text evidence="2">The sequence shown here is derived from an EMBL/GenBank/DDBJ whole genome shotgun (WGS) entry which is preliminary data.</text>
</comment>
<sequence length="383" mass="42677">MKQNKNILILSFMLLVGFIISCSKMDSNYSGFIKDGPIKYTGRPDSLKVHSGNHRLKLSWIIFADPKINRALIYWNNRKDSVKVPITRTGGIDTVNVTLSNMNEGTYVFEIFTFDADGNKSVKTEILGNVYGENYQKTILIRPVNVASVIGRDSARIDWGAVSFKEAISSELSYTDLMGGAHKLDVSSEIAATILTNVNATTSFTYRTKYLPSPLAIDSFYTGYKTVKIKGAPVEVAKTGWTITASSEDVAGNRRAVNLIDGNLTNLYVSQIAASIKYPHWVIVDMKSVVNDVEGFYFYQRSTNPLKTLEIQISNNGTDWETLGDFVIANTPTVNTGSPQTAKPVYADLTRVRSFRYFKHIYKNDYTSTSVNVNIHEAGVFIR</sequence>
<dbReference type="InterPro" id="IPR008979">
    <property type="entry name" value="Galactose-bd-like_sf"/>
</dbReference>
<dbReference type="Gene3D" id="2.60.120.260">
    <property type="entry name" value="Galactose-binding domain-like"/>
    <property type="match status" value="1"/>
</dbReference>
<gene>
    <name evidence="2" type="ORF">EZ437_16265</name>
</gene>
<dbReference type="AlphaFoldDB" id="A0A4R0NH62"/>
<protein>
    <recommendedName>
        <fullName evidence="1">F5/8 type C domain-containing protein</fullName>
    </recommendedName>
</protein>
<dbReference type="Proteomes" id="UP000293347">
    <property type="component" value="Unassembled WGS sequence"/>
</dbReference>
<name>A0A4R0NH62_9SPHI</name>
<reference evidence="2 3" key="1">
    <citation type="submission" date="2019-02" db="EMBL/GenBank/DDBJ databases">
        <title>Pedobacter sp. RP-1-14 sp. nov., isolated from Arctic soil.</title>
        <authorList>
            <person name="Dahal R.H."/>
        </authorList>
    </citation>
    <scope>NUCLEOTIDE SEQUENCE [LARGE SCALE GENOMIC DNA]</scope>
    <source>
        <strain evidence="2 3">RP-1-14</strain>
    </source>
</reference>
<dbReference type="SUPFAM" id="SSF49785">
    <property type="entry name" value="Galactose-binding domain-like"/>
    <property type="match status" value="1"/>
</dbReference>
<dbReference type="PROSITE" id="PS51257">
    <property type="entry name" value="PROKAR_LIPOPROTEIN"/>
    <property type="match status" value="1"/>
</dbReference>